<dbReference type="GO" id="GO:0005829">
    <property type="term" value="C:cytosol"/>
    <property type="evidence" value="ECO:0007669"/>
    <property type="project" value="TreeGrafter"/>
</dbReference>
<reference evidence="4" key="1">
    <citation type="submission" date="2017-09" db="EMBL/GenBank/DDBJ databases">
        <authorList>
            <person name="Regsiter A."/>
            <person name="William W."/>
        </authorList>
    </citation>
    <scope>NUCLEOTIDE SEQUENCE [LARGE SCALE GENOMIC DNA]</scope>
    <source>
        <strain evidence="4">500-1</strain>
    </source>
</reference>
<accession>A0A2C8FCB9</accession>
<dbReference type="CDD" id="cd03349">
    <property type="entry name" value="LbH_XAT"/>
    <property type="match status" value="1"/>
</dbReference>
<dbReference type="PANTHER" id="PTHR23416">
    <property type="entry name" value="SIALIC ACID SYNTHASE-RELATED"/>
    <property type="match status" value="1"/>
</dbReference>
<name>A0A2C8FCB9_9BACT</name>
<dbReference type="AlphaFoldDB" id="A0A2C8FCB9"/>
<dbReference type="PANTHER" id="PTHR23416:SF23">
    <property type="entry name" value="ACETYLTRANSFERASE C18B11.09C-RELATED"/>
    <property type="match status" value="1"/>
</dbReference>
<protein>
    <submittedName>
        <fullName evidence="3">Acetyltransferase</fullName>
    </submittedName>
</protein>
<evidence type="ECO:0000313" key="4">
    <source>
        <dbReference type="Proteomes" id="UP000219215"/>
    </source>
</evidence>
<dbReference type="GO" id="GO:0008374">
    <property type="term" value="F:O-acyltransferase activity"/>
    <property type="evidence" value="ECO:0007669"/>
    <property type="project" value="TreeGrafter"/>
</dbReference>
<keyword evidence="4" id="KW-1185">Reference proteome</keyword>
<keyword evidence="2 3" id="KW-0808">Transferase</keyword>
<evidence type="ECO:0000256" key="2">
    <source>
        <dbReference type="ARBA" id="ARBA00022679"/>
    </source>
</evidence>
<gene>
    <name evidence="3" type="ORF">DPRO_3167</name>
</gene>
<dbReference type="Gene3D" id="2.160.10.10">
    <property type="entry name" value="Hexapeptide repeat proteins"/>
    <property type="match status" value="1"/>
</dbReference>
<dbReference type="InterPro" id="IPR011004">
    <property type="entry name" value="Trimer_LpxA-like_sf"/>
</dbReference>
<proteinExistence type="inferred from homology"/>
<dbReference type="OrthoDB" id="272049at2"/>
<evidence type="ECO:0000256" key="1">
    <source>
        <dbReference type="ARBA" id="ARBA00007274"/>
    </source>
</evidence>
<dbReference type="Pfam" id="PF00132">
    <property type="entry name" value="Hexapep"/>
    <property type="match status" value="1"/>
</dbReference>
<dbReference type="InterPro" id="IPR001451">
    <property type="entry name" value="Hexapep"/>
</dbReference>
<dbReference type="SUPFAM" id="SSF51161">
    <property type="entry name" value="Trimeric LpxA-like enzymes"/>
    <property type="match status" value="1"/>
</dbReference>
<evidence type="ECO:0000313" key="3">
    <source>
        <dbReference type="EMBL" id="SOB60079.1"/>
    </source>
</evidence>
<dbReference type="EMBL" id="LT907975">
    <property type="protein sequence ID" value="SOB60079.1"/>
    <property type="molecule type" value="Genomic_DNA"/>
</dbReference>
<dbReference type="Proteomes" id="UP000219215">
    <property type="component" value="Chromosome DPRO"/>
</dbReference>
<sequence length="187" mass="20623">MAIKLCGTEYLHVGRNTLYNEPISIVSSAEAEVHIGSFGAIGKNLKILTLNHDYNYPAVQGSLYRHYFESPHPGALGEGTRERTKGDVHIGSDVWIGDDVKIMSGVTIGHGCCIGAGSIVTRDLAPYSIAAGIPCKAIKQRYNDDMVHFLLELCWWDWSDEKIKSNKDFFMSNLSSMSVSDIQALIK</sequence>
<dbReference type="RefSeq" id="WP_097012854.1">
    <property type="nucleotide sequence ID" value="NZ_LT907975.1"/>
</dbReference>
<organism evidence="3 4">
    <name type="scientific">Pseudodesulfovibrio profundus</name>
    <dbReference type="NCBI Taxonomy" id="57320"/>
    <lineage>
        <taxon>Bacteria</taxon>
        <taxon>Pseudomonadati</taxon>
        <taxon>Thermodesulfobacteriota</taxon>
        <taxon>Desulfovibrionia</taxon>
        <taxon>Desulfovibrionales</taxon>
        <taxon>Desulfovibrionaceae</taxon>
    </lineage>
</organism>
<dbReference type="KEGG" id="pprf:DPRO_3167"/>
<comment type="similarity">
    <text evidence="1">Belongs to the transferase hexapeptide repeat family.</text>
</comment>
<dbReference type="InterPro" id="IPR051159">
    <property type="entry name" value="Hexapeptide_acetyltransf"/>
</dbReference>